<reference evidence="1" key="1">
    <citation type="submission" date="2020-05" db="EMBL/GenBank/DDBJ databases">
        <authorList>
            <person name="Chiriac C."/>
            <person name="Salcher M."/>
            <person name="Ghai R."/>
            <person name="Kavagutti S V."/>
        </authorList>
    </citation>
    <scope>NUCLEOTIDE SEQUENCE</scope>
</reference>
<name>A0A6J7X441_9CAUD</name>
<proteinExistence type="predicted"/>
<dbReference type="EMBL" id="LR798306">
    <property type="protein sequence ID" value="CAB5223024.1"/>
    <property type="molecule type" value="Genomic_DNA"/>
</dbReference>
<organism evidence="1">
    <name type="scientific">uncultured Caudovirales phage</name>
    <dbReference type="NCBI Taxonomy" id="2100421"/>
    <lineage>
        <taxon>Viruses</taxon>
        <taxon>Duplodnaviria</taxon>
        <taxon>Heunggongvirae</taxon>
        <taxon>Uroviricota</taxon>
        <taxon>Caudoviricetes</taxon>
        <taxon>Peduoviridae</taxon>
        <taxon>Maltschvirus</taxon>
        <taxon>Maltschvirus maltsch</taxon>
    </lineage>
</organism>
<evidence type="ECO:0000313" key="1">
    <source>
        <dbReference type="EMBL" id="CAB5223024.1"/>
    </source>
</evidence>
<sequence length="76" mass="8570">MTEFEYNTTLNGGVVTVVLNIEEILDEDGIDWTTSFQAVYFDCTDVTSILSKEQLNELEMAALAGFSDYCFDLRNV</sequence>
<accession>A0A6J7X441</accession>
<gene>
    <name evidence="1" type="ORF">UFOVP378_45</name>
</gene>
<protein>
    <submittedName>
        <fullName evidence="1">Uncharacterized protein</fullName>
    </submittedName>
</protein>